<keyword evidence="2" id="KW-0285">Flavoprotein</keyword>
<evidence type="ECO:0000313" key="7">
    <source>
        <dbReference type="EMBL" id="MBK7424015.1"/>
    </source>
</evidence>
<evidence type="ECO:0000313" key="8">
    <source>
        <dbReference type="Proteomes" id="UP000886602"/>
    </source>
</evidence>
<dbReference type="InterPro" id="IPR036188">
    <property type="entry name" value="FAD/NAD-bd_sf"/>
</dbReference>
<comment type="similarity">
    <text evidence="5">Belongs to the L2HGDH family.</text>
</comment>
<dbReference type="Pfam" id="PF01266">
    <property type="entry name" value="DAO"/>
    <property type="match status" value="1"/>
</dbReference>
<dbReference type="InterPro" id="IPR006076">
    <property type="entry name" value="FAD-dep_OxRdtase"/>
</dbReference>
<dbReference type="PROSITE" id="PS51257">
    <property type="entry name" value="PROKAR_LIPOPROTEIN"/>
    <property type="match status" value="1"/>
</dbReference>
<evidence type="ECO:0000256" key="1">
    <source>
        <dbReference type="ARBA" id="ARBA00001974"/>
    </source>
</evidence>
<keyword evidence="4" id="KW-0560">Oxidoreductase</keyword>
<dbReference type="PANTHER" id="PTHR43104">
    <property type="entry name" value="L-2-HYDROXYGLUTARATE DEHYDROGENASE, MITOCHONDRIAL"/>
    <property type="match status" value="1"/>
</dbReference>
<keyword evidence="3" id="KW-0274">FAD</keyword>
<name>A0A9D7F8D1_9RHOO</name>
<dbReference type="AlphaFoldDB" id="A0A9D7F8D1"/>
<sequence>MEKIGAVVIGAWIIGMACARTLAQRGIDTVILEQHDTFGSETSARNSEVIHAGFYYPVDPIKAELCVAGRHLLYEFYINHVVSQLAGIVINAAGLSAVRVSLH</sequence>
<dbReference type="Gene3D" id="3.50.50.60">
    <property type="entry name" value="FAD/NAD(P)-binding domain"/>
    <property type="match status" value="1"/>
</dbReference>
<feature type="domain" description="FAD dependent oxidoreductase" evidence="6">
    <location>
        <begin position="7"/>
        <end position="77"/>
    </location>
</feature>
<comment type="caution">
    <text evidence="7">The sequence shown here is derived from an EMBL/GenBank/DDBJ whole genome shotgun (WGS) entry which is preliminary data.</text>
</comment>
<evidence type="ECO:0000256" key="2">
    <source>
        <dbReference type="ARBA" id="ARBA00022630"/>
    </source>
</evidence>
<dbReference type="PANTHER" id="PTHR43104:SF4">
    <property type="entry name" value="L-2-HYDROXYGLUTARATE DEHYDROGENASE, MITOCHONDRIAL"/>
    <property type="match status" value="1"/>
</dbReference>
<dbReference type="GO" id="GO:0047545">
    <property type="term" value="F:(S)-2-hydroxyglutarate dehydrogenase activity"/>
    <property type="evidence" value="ECO:0007669"/>
    <property type="project" value="TreeGrafter"/>
</dbReference>
<dbReference type="Proteomes" id="UP000886602">
    <property type="component" value="Unassembled WGS sequence"/>
</dbReference>
<gene>
    <name evidence="7" type="ORF">IPJ48_13495</name>
</gene>
<accession>A0A9D7F8D1</accession>
<proteinExistence type="inferred from homology"/>
<evidence type="ECO:0000256" key="4">
    <source>
        <dbReference type="ARBA" id="ARBA00023002"/>
    </source>
</evidence>
<evidence type="ECO:0000259" key="6">
    <source>
        <dbReference type="Pfam" id="PF01266"/>
    </source>
</evidence>
<dbReference type="EMBL" id="JADJNC010000022">
    <property type="protein sequence ID" value="MBK7424015.1"/>
    <property type="molecule type" value="Genomic_DNA"/>
</dbReference>
<evidence type="ECO:0000256" key="5">
    <source>
        <dbReference type="ARBA" id="ARBA00037941"/>
    </source>
</evidence>
<comment type="cofactor">
    <cofactor evidence="1">
        <name>FAD</name>
        <dbReference type="ChEBI" id="CHEBI:57692"/>
    </cofactor>
</comment>
<protein>
    <submittedName>
        <fullName evidence="7">FAD-dependent oxidoreductase</fullName>
    </submittedName>
</protein>
<organism evidence="7 8">
    <name type="scientific">Candidatus Propionivibrio dominans</name>
    <dbReference type="NCBI Taxonomy" id="2954373"/>
    <lineage>
        <taxon>Bacteria</taxon>
        <taxon>Pseudomonadati</taxon>
        <taxon>Pseudomonadota</taxon>
        <taxon>Betaproteobacteria</taxon>
        <taxon>Rhodocyclales</taxon>
        <taxon>Rhodocyclaceae</taxon>
        <taxon>Propionivibrio</taxon>
    </lineage>
</organism>
<reference evidence="7" key="1">
    <citation type="submission" date="2020-10" db="EMBL/GenBank/DDBJ databases">
        <title>Connecting structure to function with the recovery of over 1000 high-quality activated sludge metagenome-assembled genomes encoding full-length rRNA genes using long-read sequencing.</title>
        <authorList>
            <person name="Singleton C.M."/>
            <person name="Petriglieri F."/>
            <person name="Kristensen J.M."/>
            <person name="Kirkegaard R.H."/>
            <person name="Michaelsen T.Y."/>
            <person name="Andersen M.H."/>
            <person name="Karst S.M."/>
            <person name="Dueholm M.S."/>
            <person name="Nielsen P.H."/>
            <person name="Albertsen M."/>
        </authorList>
    </citation>
    <scope>NUCLEOTIDE SEQUENCE</scope>
    <source>
        <strain evidence="7">EsbW_18-Q3-R4-48_MAXAC.044</strain>
    </source>
</reference>
<dbReference type="SUPFAM" id="SSF51905">
    <property type="entry name" value="FAD/NAD(P)-binding domain"/>
    <property type="match status" value="1"/>
</dbReference>
<evidence type="ECO:0000256" key="3">
    <source>
        <dbReference type="ARBA" id="ARBA00022827"/>
    </source>
</evidence>